<feature type="non-terminal residue" evidence="1">
    <location>
        <position position="338"/>
    </location>
</feature>
<comment type="caution">
    <text evidence="1">The sequence shown here is derived from an EMBL/GenBank/DDBJ whole genome shotgun (WGS) entry which is preliminary data.</text>
</comment>
<reference evidence="1 2" key="1">
    <citation type="journal article" date="2019" name="Sci. Rep.">
        <title>Orb-weaving spider Araneus ventricosus genome elucidates the spidroin gene catalogue.</title>
        <authorList>
            <person name="Kono N."/>
            <person name="Nakamura H."/>
            <person name="Ohtoshi R."/>
            <person name="Moran D.A.P."/>
            <person name="Shinohara A."/>
            <person name="Yoshida Y."/>
            <person name="Fujiwara M."/>
            <person name="Mori M."/>
            <person name="Tomita M."/>
            <person name="Arakawa K."/>
        </authorList>
    </citation>
    <scope>NUCLEOTIDE SEQUENCE [LARGE SCALE GENOMIC DNA]</scope>
</reference>
<accession>A0A4Y2UVX5</accession>
<organism evidence="1 2">
    <name type="scientific">Araneus ventricosus</name>
    <name type="common">Orbweaver spider</name>
    <name type="synonym">Epeira ventricosa</name>
    <dbReference type="NCBI Taxonomy" id="182803"/>
    <lineage>
        <taxon>Eukaryota</taxon>
        <taxon>Metazoa</taxon>
        <taxon>Ecdysozoa</taxon>
        <taxon>Arthropoda</taxon>
        <taxon>Chelicerata</taxon>
        <taxon>Arachnida</taxon>
        <taxon>Araneae</taxon>
        <taxon>Araneomorphae</taxon>
        <taxon>Entelegynae</taxon>
        <taxon>Araneoidea</taxon>
        <taxon>Araneidae</taxon>
        <taxon>Araneus</taxon>
    </lineage>
</organism>
<keyword evidence="2" id="KW-1185">Reference proteome</keyword>
<proteinExistence type="predicted"/>
<name>A0A4Y2UVX5_ARAVE</name>
<dbReference type="AlphaFoldDB" id="A0A4Y2UVX5"/>
<gene>
    <name evidence="1" type="ORF">AVEN_104821_1</name>
</gene>
<evidence type="ECO:0000313" key="1">
    <source>
        <dbReference type="EMBL" id="GBO15866.1"/>
    </source>
</evidence>
<sequence>MISGAIQRGKPWHACLSRHQENHGTHFSGSVRRPGTFLWRRQEAWYAFSLEVSGKPWYTCVSLERQRGKPWYVSLSGVRKMWCHFSGPSGETMVRVSLEVSRKKPWCPSLERQGSCSTQTFLSLELQERRNHVAFLSRNVQESHGTLFYGERQEDHGADSGNQGAKTMERVSLQCQENHGTRYSPGSVRKIWYLAISLGSEPWCACSRVSGPWCLFYGGVRKTRVRIYLGVKENHVTRFLEASRKIMVRVSLEASRKNPWTRFSRAQENHSTHFSGGVRKTTALHVCHKSGKPWHDTSHGSVQERHGTRFSGRQENYDTLSMEASGKPVHFSGGVKKM</sequence>
<evidence type="ECO:0000313" key="2">
    <source>
        <dbReference type="Proteomes" id="UP000499080"/>
    </source>
</evidence>
<protein>
    <submittedName>
        <fullName evidence="1">Uncharacterized protein</fullName>
    </submittedName>
</protein>
<dbReference type="EMBL" id="BGPR01039813">
    <property type="protein sequence ID" value="GBO15866.1"/>
    <property type="molecule type" value="Genomic_DNA"/>
</dbReference>
<dbReference type="Proteomes" id="UP000499080">
    <property type="component" value="Unassembled WGS sequence"/>
</dbReference>